<dbReference type="AlphaFoldDB" id="A0A640SP33"/>
<sequence length="52" mass="5900">MLWSMNPPPFRFVRQNAGPPARFARRFGAYLPNASLPHPSRGYHAPLARAPR</sequence>
<organism evidence="1 2">
    <name type="scientific">Streptomyces glebosus</name>
    <dbReference type="NCBI Taxonomy" id="249580"/>
    <lineage>
        <taxon>Bacteria</taxon>
        <taxon>Bacillati</taxon>
        <taxon>Actinomycetota</taxon>
        <taxon>Actinomycetes</taxon>
        <taxon>Kitasatosporales</taxon>
        <taxon>Streptomycetaceae</taxon>
        <taxon>Streptomyces</taxon>
    </lineage>
</organism>
<comment type="caution">
    <text evidence="1">The sequence shown here is derived from an EMBL/GenBank/DDBJ whole genome shotgun (WGS) entry which is preliminary data.</text>
</comment>
<protein>
    <submittedName>
        <fullName evidence="1">Uncharacterized protein</fullName>
    </submittedName>
</protein>
<keyword evidence="2" id="KW-1185">Reference proteome</keyword>
<accession>A0A640SP33</accession>
<gene>
    <name evidence="1" type="ORF">Sgleb_12060</name>
</gene>
<dbReference type="EMBL" id="BLIO01000001">
    <property type="protein sequence ID" value="GFE13159.1"/>
    <property type="molecule type" value="Genomic_DNA"/>
</dbReference>
<evidence type="ECO:0000313" key="1">
    <source>
        <dbReference type="EMBL" id="GFE13159.1"/>
    </source>
</evidence>
<name>A0A640SP33_9ACTN</name>
<evidence type="ECO:0000313" key="2">
    <source>
        <dbReference type="Proteomes" id="UP000430079"/>
    </source>
</evidence>
<proteinExistence type="predicted"/>
<reference evidence="1 2" key="1">
    <citation type="submission" date="2019-12" db="EMBL/GenBank/DDBJ databases">
        <title>Whole genome shotgun sequence of Streptomyces hygroscopicus subsp. glebosus NBRC 13786.</title>
        <authorList>
            <person name="Ichikawa N."/>
            <person name="Kimura A."/>
            <person name="Kitahashi Y."/>
            <person name="Komaki H."/>
            <person name="Tamura T."/>
        </authorList>
    </citation>
    <scope>NUCLEOTIDE SEQUENCE [LARGE SCALE GENOMIC DNA]</scope>
    <source>
        <strain evidence="1 2">NBRC 13786</strain>
    </source>
</reference>
<dbReference type="Proteomes" id="UP000430079">
    <property type="component" value="Unassembled WGS sequence"/>
</dbReference>